<evidence type="ECO:0000313" key="1">
    <source>
        <dbReference type="EMBL" id="KAJ9097659.1"/>
    </source>
</evidence>
<gene>
    <name evidence="1" type="ORF">QFC21_004696</name>
</gene>
<protein>
    <submittedName>
        <fullName evidence="1">Uncharacterized protein</fullName>
    </submittedName>
</protein>
<dbReference type="EMBL" id="JASBWT010000016">
    <property type="protein sequence ID" value="KAJ9097659.1"/>
    <property type="molecule type" value="Genomic_DNA"/>
</dbReference>
<comment type="caution">
    <text evidence="1">The sequence shown here is derived from an EMBL/GenBank/DDBJ whole genome shotgun (WGS) entry which is preliminary data.</text>
</comment>
<name>A0ACC2VE39_9TREE</name>
<accession>A0ACC2VE39</accession>
<sequence length="358" mass="39314">MAIPEVQLVTGTLERLHDLPPPPPPQRQRQRTSEHNFPMLGAPLSAMGESSSHSYLPKRSSSPTPAMTADTMTESDGSDLVPRTMSRNDGTVDRSDSSMREEVLMDQASLSGSSGRGMLRKISRPEGLQSAGVVSRKSSRERNTRTDDQDGLASQDDEARYPRHTEHDRRVQSRIGRESGSESAEREDVRPSNSTTATNTTPSHDERETLAQGMSSLLLTLKPRKSSRSVRQGSEDPQHESFETDAERATPRDEQHSSKRKEANHSHSTTGPKLSTRSSSSRRAKERKPLPIKGSPEFKQFVLPHARVPRAPTSGHPPPKALRAHTGTLVGNCVYFIGGCDKYGCWPGVAVFNTGTYA</sequence>
<reference evidence="1" key="1">
    <citation type="submission" date="2023-04" db="EMBL/GenBank/DDBJ databases">
        <title>Draft Genome sequencing of Naganishia species isolated from polar environments using Oxford Nanopore Technology.</title>
        <authorList>
            <person name="Leo P."/>
            <person name="Venkateswaran K."/>
        </authorList>
    </citation>
    <scope>NUCLEOTIDE SEQUENCE</scope>
    <source>
        <strain evidence="1">MNA-CCFEE 5423</strain>
    </source>
</reference>
<keyword evidence="2" id="KW-1185">Reference proteome</keyword>
<evidence type="ECO:0000313" key="2">
    <source>
        <dbReference type="Proteomes" id="UP001227268"/>
    </source>
</evidence>
<organism evidence="1 2">
    <name type="scientific">Naganishia friedmannii</name>
    <dbReference type="NCBI Taxonomy" id="89922"/>
    <lineage>
        <taxon>Eukaryota</taxon>
        <taxon>Fungi</taxon>
        <taxon>Dikarya</taxon>
        <taxon>Basidiomycota</taxon>
        <taxon>Agaricomycotina</taxon>
        <taxon>Tremellomycetes</taxon>
        <taxon>Filobasidiales</taxon>
        <taxon>Filobasidiaceae</taxon>
        <taxon>Naganishia</taxon>
    </lineage>
</organism>
<dbReference type="Proteomes" id="UP001227268">
    <property type="component" value="Unassembled WGS sequence"/>
</dbReference>
<proteinExistence type="predicted"/>